<dbReference type="PANTHER" id="PTHR11373">
    <property type="entry name" value="DEOXYNUCLEOSIDE TRIPHOSPHATE TRIPHOSPHOHYDROLASE"/>
    <property type="match status" value="1"/>
</dbReference>
<protein>
    <recommendedName>
        <fullName evidence="2">HD domain-containing protein</fullName>
    </recommendedName>
</protein>
<dbReference type="InterPro" id="IPR006674">
    <property type="entry name" value="HD_domain"/>
</dbReference>
<dbReference type="GO" id="GO:0005634">
    <property type="term" value="C:nucleus"/>
    <property type="evidence" value="ECO:0007669"/>
    <property type="project" value="TreeGrafter"/>
</dbReference>
<comment type="caution">
    <text evidence="3">The sequence shown here is derived from an EMBL/GenBank/DDBJ whole genome shotgun (WGS) entry which is preliminary data.</text>
</comment>
<dbReference type="Pfam" id="PF01966">
    <property type="entry name" value="HD"/>
    <property type="match status" value="1"/>
</dbReference>
<evidence type="ECO:0000259" key="2">
    <source>
        <dbReference type="PROSITE" id="PS51831"/>
    </source>
</evidence>
<dbReference type="AlphaFoldDB" id="A0A507FPZ2"/>
<dbReference type="PROSITE" id="PS51831">
    <property type="entry name" value="HD"/>
    <property type="match status" value="1"/>
</dbReference>
<dbReference type="CDD" id="cd00077">
    <property type="entry name" value="HDc"/>
    <property type="match status" value="1"/>
</dbReference>
<dbReference type="GO" id="GO:0006203">
    <property type="term" value="P:dGTP catabolic process"/>
    <property type="evidence" value="ECO:0007669"/>
    <property type="project" value="TreeGrafter"/>
</dbReference>
<evidence type="ECO:0000313" key="3">
    <source>
        <dbReference type="EMBL" id="TPX77645.1"/>
    </source>
</evidence>
<dbReference type="InterPro" id="IPR003607">
    <property type="entry name" value="HD/PDEase_dom"/>
</dbReference>
<dbReference type="Proteomes" id="UP000320333">
    <property type="component" value="Unassembled WGS sequence"/>
</dbReference>
<dbReference type="GO" id="GO:0008832">
    <property type="term" value="F:dGTPase activity"/>
    <property type="evidence" value="ECO:0007669"/>
    <property type="project" value="TreeGrafter"/>
</dbReference>
<dbReference type="PANTHER" id="PTHR11373:SF4">
    <property type="entry name" value="DEOXYNUCLEOSIDE TRIPHOSPHATE TRIPHOSPHOHYDROLASE SAMHD1"/>
    <property type="match status" value="1"/>
</dbReference>
<sequence length="650" mass="73928">MRQQYDKVVTDPIHGQMRMDSYCWALIDTPQFQRLRDLKQLGSAYFVFPGASHNRFEHSLGVGHLANMQAMHLHHLQRDLDMDQFDIKCVTLAGLAHDLGHGPFSHIFDGHFIPRVRPGSNWKHEDASERMLEHAVKANGLTDDQISEDELKFIKALIRGHESNGSANQKQFLFDIVNNKRNSIDVDKFDYIGRDSLYLGMKCGFDYQRSMQFTRVVDNQICWNKNEALNLNELFHTRYNLFKQVYCHKVGKTVELMLTDVLCLADEHLGISAAIDDNEQYTYLTDAILREIERSKAPELKDARALMKRIRLRDLYRCADTFLLPTEMATRVTKQNFTKERILAYATESEMNEIRKSRTEIYTDYLVLSWCFGKENPIDRCRFYNKFDVDTSFTLSRSQLSQFIPHVFQEITLRVFVSKDDRVAVTLQNVFRRFIDNLESEYPASADPAHLPVPENITVPMYSESSFDSGGTLDARFQETRRILFAESSRGGVVVNSSDAGVAVVNGMTELLGIEQEEPESVRKEKFRTPTKKTGSAVVLERASSGMTSSESPNVALVPGTKKKMNGPSVLFGEVGSVGDTVVSVGASPQPLIPLRRGMNAPIGEARLPLTPRRMKGIADLPDPERYVQFRQDSPQKKRARRDIASDDDS</sequence>
<keyword evidence="4" id="KW-1185">Reference proteome</keyword>
<dbReference type="OrthoDB" id="9991235at2759"/>
<reference evidence="3 4" key="1">
    <citation type="journal article" date="2019" name="Sci. Rep.">
        <title>Comparative genomics of chytrid fungi reveal insights into the obligate biotrophic and pathogenic lifestyle of Synchytrium endobioticum.</title>
        <authorList>
            <person name="van de Vossenberg B.T.L.H."/>
            <person name="Warris S."/>
            <person name="Nguyen H.D.T."/>
            <person name="van Gent-Pelzer M.P.E."/>
            <person name="Joly D.L."/>
            <person name="van de Geest H.C."/>
            <person name="Bonants P.J.M."/>
            <person name="Smith D.S."/>
            <person name="Levesque C.A."/>
            <person name="van der Lee T.A.J."/>
        </authorList>
    </citation>
    <scope>NUCLEOTIDE SEQUENCE [LARGE SCALE GENOMIC DNA]</scope>
    <source>
        <strain evidence="3 4">CBS 675.73</strain>
    </source>
</reference>
<dbReference type="SUPFAM" id="SSF109604">
    <property type="entry name" value="HD-domain/PDEase-like"/>
    <property type="match status" value="1"/>
</dbReference>
<evidence type="ECO:0000256" key="1">
    <source>
        <dbReference type="SAM" id="MobiDB-lite"/>
    </source>
</evidence>
<gene>
    <name evidence="3" type="ORF">CcCBS67573_g01082</name>
</gene>
<dbReference type="InterPro" id="IPR050135">
    <property type="entry name" value="dGTPase-like"/>
</dbReference>
<accession>A0A507FPZ2</accession>
<dbReference type="EMBL" id="QEAP01000017">
    <property type="protein sequence ID" value="TPX77645.1"/>
    <property type="molecule type" value="Genomic_DNA"/>
</dbReference>
<dbReference type="Gene3D" id="1.10.3210.10">
    <property type="entry name" value="Hypothetical protein af1432"/>
    <property type="match status" value="1"/>
</dbReference>
<organism evidence="3 4">
    <name type="scientific">Chytriomyces confervae</name>
    <dbReference type="NCBI Taxonomy" id="246404"/>
    <lineage>
        <taxon>Eukaryota</taxon>
        <taxon>Fungi</taxon>
        <taxon>Fungi incertae sedis</taxon>
        <taxon>Chytridiomycota</taxon>
        <taxon>Chytridiomycota incertae sedis</taxon>
        <taxon>Chytridiomycetes</taxon>
        <taxon>Chytridiales</taxon>
        <taxon>Chytriomycetaceae</taxon>
        <taxon>Chytriomyces</taxon>
    </lineage>
</organism>
<dbReference type="SMART" id="SM00471">
    <property type="entry name" value="HDc"/>
    <property type="match status" value="1"/>
</dbReference>
<evidence type="ECO:0000313" key="4">
    <source>
        <dbReference type="Proteomes" id="UP000320333"/>
    </source>
</evidence>
<dbReference type="FunFam" id="1.10.3210.10:FF:000030">
    <property type="entry name" value="Deoxynucleoside triphosphate triphosphohydrolase SAMHD1 homolog"/>
    <property type="match status" value="1"/>
</dbReference>
<dbReference type="STRING" id="246404.A0A507FPZ2"/>
<name>A0A507FPZ2_9FUNG</name>
<dbReference type="Gene3D" id="3.30.70.2760">
    <property type="match status" value="1"/>
</dbReference>
<feature type="region of interest" description="Disordered" evidence="1">
    <location>
        <begin position="614"/>
        <end position="650"/>
    </location>
</feature>
<proteinExistence type="predicted"/>
<feature type="domain" description="HD" evidence="2">
    <location>
        <begin position="55"/>
        <end position="192"/>
    </location>
</feature>